<dbReference type="Pfam" id="PF00447">
    <property type="entry name" value="HSF_DNA-bind"/>
    <property type="match status" value="1"/>
</dbReference>
<dbReference type="InterPro" id="IPR036390">
    <property type="entry name" value="WH_DNA-bd_sf"/>
</dbReference>
<evidence type="ECO:0000259" key="4">
    <source>
        <dbReference type="Pfam" id="PF00447"/>
    </source>
</evidence>
<evidence type="ECO:0000256" key="2">
    <source>
        <dbReference type="ARBA" id="ARBA00023125"/>
    </source>
</evidence>
<dbReference type="OrthoDB" id="71709at2759"/>
<comment type="caution">
    <text evidence="5">The sequence shown here is derived from an EMBL/GenBank/DDBJ whole genome shotgun (WGS) entry which is preliminary data.</text>
</comment>
<dbReference type="AlphaFoldDB" id="A0A1V9Y803"/>
<dbReference type="STRING" id="74557.A0A1V9Y803"/>
<dbReference type="SUPFAM" id="SSF46785">
    <property type="entry name" value="Winged helix' DNA-binding domain"/>
    <property type="match status" value="1"/>
</dbReference>
<dbReference type="GO" id="GO:0043565">
    <property type="term" value="F:sequence-specific DNA binding"/>
    <property type="evidence" value="ECO:0007669"/>
    <property type="project" value="InterPro"/>
</dbReference>
<comment type="subcellular location">
    <subcellularLocation>
        <location evidence="1">Nucleus</location>
    </subcellularLocation>
</comment>
<dbReference type="PANTHER" id="PTHR10015:SF427">
    <property type="entry name" value="HEAT SHOCK FACTOR PROTEIN"/>
    <property type="match status" value="1"/>
</dbReference>
<evidence type="ECO:0000256" key="3">
    <source>
        <dbReference type="ARBA" id="ARBA00023242"/>
    </source>
</evidence>
<dbReference type="Gene3D" id="1.10.10.10">
    <property type="entry name" value="Winged helix-like DNA-binding domain superfamily/Winged helix DNA-binding domain"/>
    <property type="match status" value="1"/>
</dbReference>
<evidence type="ECO:0000313" key="6">
    <source>
        <dbReference type="Proteomes" id="UP000243217"/>
    </source>
</evidence>
<feature type="domain" description="HSF-type DNA-binding" evidence="4">
    <location>
        <begin position="7"/>
        <end position="88"/>
    </location>
</feature>
<dbReference type="Proteomes" id="UP000243217">
    <property type="component" value="Unassembled WGS sequence"/>
</dbReference>
<protein>
    <recommendedName>
        <fullName evidence="4">HSF-type DNA-binding domain-containing protein</fullName>
    </recommendedName>
</protein>
<dbReference type="EMBL" id="JNBS01004895">
    <property type="protein sequence ID" value="OQR81798.1"/>
    <property type="molecule type" value="Genomic_DNA"/>
</dbReference>
<dbReference type="GO" id="GO:0003700">
    <property type="term" value="F:DNA-binding transcription factor activity"/>
    <property type="evidence" value="ECO:0007669"/>
    <property type="project" value="InterPro"/>
</dbReference>
<keyword evidence="2" id="KW-0238">DNA-binding</keyword>
<sequence length="185" mass="21150">MTSSSLMKKLHRLLSLESPTIVSWTLCGKRFQVLDVPRFEATILNQYFRLHSFSSFNTLLTQHGFSTSVDNDKDAPSYTHATFCRDQSFTSRKPTSKVLSKPNHTRHRSHPYKKRLTIEEMTHEDNGLWTALALVQLDSSDEFTKMTIQTFPLPPTENPLFQKSLSFETIPDAWQLLSGPSVVCV</sequence>
<organism evidence="5 6">
    <name type="scientific">Thraustotheca clavata</name>
    <dbReference type="NCBI Taxonomy" id="74557"/>
    <lineage>
        <taxon>Eukaryota</taxon>
        <taxon>Sar</taxon>
        <taxon>Stramenopiles</taxon>
        <taxon>Oomycota</taxon>
        <taxon>Saprolegniomycetes</taxon>
        <taxon>Saprolegniales</taxon>
        <taxon>Achlyaceae</taxon>
        <taxon>Thraustotheca</taxon>
    </lineage>
</organism>
<dbReference type="GO" id="GO:0005634">
    <property type="term" value="C:nucleus"/>
    <property type="evidence" value="ECO:0007669"/>
    <property type="project" value="UniProtKB-SubCell"/>
</dbReference>
<proteinExistence type="predicted"/>
<name>A0A1V9Y803_9STRA</name>
<evidence type="ECO:0000313" key="5">
    <source>
        <dbReference type="EMBL" id="OQR81798.1"/>
    </source>
</evidence>
<gene>
    <name evidence="5" type="ORF">THRCLA_11397</name>
</gene>
<dbReference type="InterPro" id="IPR036388">
    <property type="entry name" value="WH-like_DNA-bd_sf"/>
</dbReference>
<reference evidence="5 6" key="1">
    <citation type="journal article" date="2014" name="Genome Biol. Evol.">
        <title>The secreted proteins of Achlya hypogyna and Thraustotheca clavata identify the ancestral oomycete secretome and reveal gene acquisitions by horizontal gene transfer.</title>
        <authorList>
            <person name="Misner I."/>
            <person name="Blouin N."/>
            <person name="Leonard G."/>
            <person name="Richards T.A."/>
            <person name="Lane C.E."/>
        </authorList>
    </citation>
    <scope>NUCLEOTIDE SEQUENCE [LARGE SCALE GENOMIC DNA]</scope>
    <source>
        <strain evidence="5 6">ATCC 34112</strain>
    </source>
</reference>
<accession>A0A1V9Y803</accession>
<evidence type="ECO:0000256" key="1">
    <source>
        <dbReference type="ARBA" id="ARBA00004123"/>
    </source>
</evidence>
<dbReference type="InterPro" id="IPR000232">
    <property type="entry name" value="HSF_DNA-bd"/>
</dbReference>
<dbReference type="PANTHER" id="PTHR10015">
    <property type="entry name" value="HEAT SHOCK TRANSCRIPTION FACTOR"/>
    <property type="match status" value="1"/>
</dbReference>
<keyword evidence="6" id="KW-1185">Reference proteome</keyword>
<keyword evidence="3" id="KW-0539">Nucleus</keyword>